<keyword evidence="1" id="KW-0378">Hydrolase</keyword>
<accession>A0A376C0Y4</accession>
<dbReference type="InterPro" id="IPR036412">
    <property type="entry name" value="HAD-like_sf"/>
</dbReference>
<name>A0A376C0Y4_9FLAO</name>
<reference evidence="1 2" key="1">
    <citation type="submission" date="2018-06" db="EMBL/GenBank/DDBJ databases">
        <authorList>
            <consortium name="Pathogen Informatics"/>
            <person name="Doyle S."/>
        </authorList>
    </citation>
    <scope>NUCLEOTIDE SEQUENCE [LARGE SCALE GENOMIC DNA]</scope>
    <source>
        <strain evidence="1 2">NCTC11661</strain>
    </source>
</reference>
<dbReference type="PANTHER" id="PTHR43344">
    <property type="entry name" value="PHOSPHOSERINE PHOSPHATASE"/>
    <property type="match status" value="1"/>
</dbReference>
<dbReference type="NCBIfam" id="TIGR01488">
    <property type="entry name" value="HAD-SF-IB"/>
    <property type="match status" value="1"/>
</dbReference>
<dbReference type="GO" id="GO:0000287">
    <property type="term" value="F:magnesium ion binding"/>
    <property type="evidence" value="ECO:0007669"/>
    <property type="project" value="TreeGrafter"/>
</dbReference>
<dbReference type="InterPro" id="IPR050582">
    <property type="entry name" value="HAD-like_SerB"/>
</dbReference>
<sequence length="195" mass="22823">MKRLYCFDFDGTLTRKDTMFAFLKYYQPRQYYFQFLKFTPLFILVKLKLADAANVKQGFISAFLKGKKEEELRRKAQSFFDEKHSELLRPEAVKFINQLDLEHNKGLLVTASLDIWTKPFAHHFNLQLVATRAGFFNGKYAGTFIGENCNGPEKVNRILKEIQGEKFDKTIAFGDTSGDEPMLSWADESYYRYFN</sequence>
<dbReference type="GO" id="GO:0036424">
    <property type="term" value="F:L-phosphoserine phosphatase activity"/>
    <property type="evidence" value="ECO:0007669"/>
    <property type="project" value="TreeGrafter"/>
</dbReference>
<gene>
    <name evidence="1" type="ORF">NCTC11661_01082</name>
</gene>
<dbReference type="SUPFAM" id="SSF56784">
    <property type="entry name" value="HAD-like"/>
    <property type="match status" value="1"/>
</dbReference>
<dbReference type="EMBL" id="UFTJ01000002">
    <property type="protein sequence ID" value="SSZ55686.1"/>
    <property type="molecule type" value="Genomic_DNA"/>
</dbReference>
<dbReference type="Proteomes" id="UP000255515">
    <property type="component" value="Unassembled WGS sequence"/>
</dbReference>
<dbReference type="GO" id="GO:0005737">
    <property type="term" value="C:cytoplasm"/>
    <property type="evidence" value="ECO:0007669"/>
    <property type="project" value="TreeGrafter"/>
</dbReference>
<dbReference type="Gene3D" id="3.40.50.1000">
    <property type="entry name" value="HAD superfamily/HAD-like"/>
    <property type="match status" value="1"/>
</dbReference>
<dbReference type="Pfam" id="PF12710">
    <property type="entry name" value="HAD"/>
    <property type="match status" value="1"/>
</dbReference>
<organism evidence="1 2">
    <name type="scientific">Bergeyella zoohelcum</name>
    <dbReference type="NCBI Taxonomy" id="1015"/>
    <lineage>
        <taxon>Bacteria</taxon>
        <taxon>Pseudomonadati</taxon>
        <taxon>Bacteroidota</taxon>
        <taxon>Flavobacteriia</taxon>
        <taxon>Flavobacteriales</taxon>
        <taxon>Weeksellaceae</taxon>
        <taxon>Bergeyella</taxon>
    </lineage>
</organism>
<dbReference type="Gene3D" id="1.20.1440.100">
    <property type="entry name" value="SG protein - dephosphorylation function"/>
    <property type="match status" value="1"/>
</dbReference>
<dbReference type="PANTHER" id="PTHR43344:SF14">
    <property type="entry name" value="HAD-IB FAMILY HYDROLASE"/>
    <property type="match status" value="1"/>
</dbReference>
<dbReference type="GO" id="GO:0006564">
    <property type="term" value="P:L-serine biosynthetic process"/>
    <property type="evidence" value="ECO:0007669"/>
    <property type="project" value="TreeGrafter"/>
</dbReference>
<protein>
    <submittedName>
        <fullName evidence="1">HAD hydrolase, family IB</fullName>
    </submittedName>
</protein>
<dbReference type="RefSeq" id="WP_002689048.1">
    <property type="nucleotide sequence ID" value="NZ_UFTJ01000002.1"/>
</dbReference>
<dbReference type="NCBIfam" id="TIGR01490">
    <property type="entry name" value="HAD-SF-IB-hyp1"/>
    <property type="match status" value="1"/>
</dbReference>
<dbReference type="AlphaFoldDB" id="A0A376C0Y4"/>
<dbReference type="InterPro" id="IPR023214">
    <property type="entry name" value="HAD_sf"/>
</dbReference>
<dbReference type="InterPro" id="IPR006385">
    <property type="entry name" value="HAD_hydro_SerB1"/>
</dbReference>
<evidence type="ECO:0000313" key="1">
    <source>
        <dbReference type="EMBL" id="SSZ55686.1"/>
    </source>
</evidence>
<proteinExistence type="predicted"/>
<evidence type="ECO:0000313" key="2">
    <source>
        <dbReference type="Proteomes" id="UP000255515"/>
    </source>
</evidence>